<evidence type="ECO:0000256" key="2">
    <source>
        <dbReference type="ARBA" id="ARBA00022908"/>
    </source>
</evidence>
<reference evidence="6 7" key="1">
    <citation type="submission" date="2017-04" db="EMBL/GenBank/DDBJ databases">
        <authorList>
            <person name="Lin X.B."/>
            <person name="Stothard P."/>
            <person name="Tasseva G."/>
            <person name="Walter J."/>
        </authorList>
    </citation>
    <scope>NUCLEOTIDE SEQUENCE [LARGE SCALE GENOMIC DNA]</scope>
    <source>
        <strain evidence="6 7">117c</strain>
    </source>
</reference>
<evidence type="ECO:0000256" key="4">
    <source>
        <dbReference type="ARBA" id="ARBA00023172"/>
    </source>
</evidence>
<dbReference type="RefSeq" id="WP_094497344.1">
    <property type="nucleotide sequence ID" value="NZ_NGOD01000008.1"/>
</dbReference>
<dbReference type="PANTHER" id="PTHR30629:SF2">
    <property type="entry name" value="PROPHAGE INTEGRASE INTS-RELATED"/>
    <property type="match status" value="1"/>
</dbReference>
<name>A0A9X6RXC8_LACJH</name>
<organism evidence="6 7">
    <name type="scientific">Lactobacillus johnsonii</name>
    <dbReference type="NCBI Taxonomy" id="33959"/>
    <lineage>
        <taxon>Bacteria</taxon>
        <taxon>Bacillati</taxon>
        <taxon>Bacillota</taxon>
        <taxon>Bacilli</taxon>
        <taxon>Lactobacillales</taxon>
        <taxon>Lactobacillaceae</taxon>
        <taxon>Lactobacillus</taxon>
    </lineage>
</organism>
<dbReference type="InterPro" id="IPR028259">
    <property type="entry name" value="AP2-like_int_N"/>
</dbReference>
<proteinExistence type="inferred from homology"/>
<sequence>MKRNKDISEYKTPSGQVRYKFKIYVGKDEETGNSIQARKQGFKSYDDALKSYFEIKDKIVKGTYTGKENKKHKFKKIYEMWLANYELTVKPTTLLNTKACFKNHILPVLGELYVEKISTFRCQKALNKWFSDLPKMYKKVYSLSSKVLDYAVNNDLIVKNPMKRVIKPKMQKDKREFTNFYSKEELNKYLDACKQKKNPRVYLFFRLLAYTGMRKGEALALKWSDIDFENETIRINKTLSLGTYNSLVIGTPKTKASNRTIQVDEQTIYYLQEWRKRQRKELFKVGFNALTDDQLLFSNGNNQLIRPWLVQYWNKTIAKDAGLKHITVHGFRHTHASLLFEAGTPMQDVKERLGHSDITTTMNVYTHVTKSEKKKTAEKFARFMEG</sequence>
<dbReference type="CDD" id="cd01189">
    <property type="entry name" value="INT_ICEBs1_C_like"/>
    <property type="match status" value="1"/>
</dbReference>
<keyword evidence="4" id="KW-0233">DNA recombination</keyword>
<dbReference type="Pfam" id="PF14659">
    <property type="entry name" value="Phage_int_SAM_3"/>
    <property type="match status" value="1"/>
</dbReference>
<evidence type="ECO:0000313" key="7">
    <source>
        <dbReference type="Proteomes" id="UP000215693"/>
    </source>
</evidence>
<dbReference type="GO" id="GO:0015074">
    <property type="term" value="P:DNA integration"/>
    <property type="evidence" value="ECO:0007669"/>
    <property type="project" value="UniProtKB-KW"/>
</dbReference>
<evidence type="ECO:0000256" key="1">
    <source>
        <dbReference type="ARBA" id="ARBA00008857"/>
    </source>
</evidence>
<dbReference type="InterPro" id="IPR010998">
    <property type="entry name" value="Integrase_recombinase_N"/>
</dbReference>
<dbReference type="GO" id="GO:0006310">
    <property type="term" value="P:DNA recombination"/>
    <property type="evidence" value="ECO:0007669"/>
    <property type="project" value="UniProtKB-KW"/>
</dbReference>
<reference evidence="6 7" key="2">
    <citation type="submission" date="2017-09" db="EMBL/GenBank/DDBJ databases">
        <title>Tripartite evolution among Lactobacillus johnsonii, Lactobacillus taiwanensis, Lactobacillus reuteri and their rodent host.</title>
        <authorList>
            <person name="Wang T."/>
            <person name="Knowles S."/>
            <person name="Cheng C."/>
        </authorList>
    </citation>
    <scope>NUCLEOTIDE SEQUENCE [LARGE SCALE GENOMIC DNA]</scope>
    <source>
        <strain evidence="6 7">117c</strain>
    </source>
</reference>
<feature type="domain" description="Tyr recombinase" evidence="5">
    <location>
        <begin position="176"/>
        <end position="378"/>
    </location>
</feature>
<accession>A0A9X6RXC8</accession>
<dbReference type="AlphaFoldDB" id="A0A9X6RXC8"/>
<comment type="caution">
    <text evidence="6">The sequence shown here is derived from an EMBL/GenBank/DDBJ whole genome shotgun (WGS) entry which is preliminary data.</text>
</comment>
<dbReference type="InterPro" id="IPR013762">
    <property type="entry name" value="Integrase-like_cat_sf"/>
</dbReference>
<dbReference type="Proteomes" id="UP000215693">
    <property type="component" value="Unassembled WGS sequence"/>
</dbReference>
<dbReference type="InterPro" id="IPR011010">
    <property type="entry name" value="DNA_brk_join_enz"/>
</dbReference>
<dbReference type="InterPro" id="IPR002104">
    <property type="entry name" value="Integrase_catalytic"/>
</dbReference>
<dbReference type="PANTHER" id="PTHR30629">
    <property type="entry name" value="PROPHAGE INTEGRASE"/>
    <property type="match status" value="1"/>
</dbReference>
<dbReference type="Pfam" id="PF00589">
    <property type="entry name" value="Phage_integrase"/>
    <property type="match status" value="1"/>
</dbReference>
<dbReference type="SUPFAM" id="SSF56349">
    <property type="entry name" value="DNA breaking-rejoining enzymes"/>
    <property type="match status" value="1"/>
</dbReference>
<comment type="similarity">
    <text evidence="1">Belongs to the 'phage' integrase family.</text>
</comment>
<dbReference type="Pfam" id="PF14657">
    <property type="entry name" value="Arm-DNA-bind_4"/>
    <property type="match status" value="1"/>
</dbReference>
<dbReference type="InterPro" id="IPR004107">
    <property type="entry name" value="Integrase_SAM-like_N"/>
</dbReference>
<gene>
    <name evidence="6" type="ORF">CBF50_01655</name>
</gene>
<dbReference type="Gene3D" id="1.10.443.10">
    <property type="entry name" value="Intergrase catalytic core"/>
    <property type="match status" value="1"/>
</dbReference>
<evidence type="ECO:0000259" key="5">
    <source>
        <dbReference type="PROSITE" id="PS51898"/>
    </source>
</evidence>
<keyword evidence="3" id="KW-0238">DNA-binding</keyword>
<dbReference type="Gene3D" id="1.10.150.130">
    <property type="match status" value="1"/>
</dbReference>
<protein>
    <submittedName>
        <fullName evidence="6">Site-specific integrase</fullName>
    </submittedName>
</protein>
<dbReference type="GO" id="GO:0003677">
    <property type="term" value="F:DNA binding"/>
    <property type="evidence" value="ECO:0007669"/>
    <property type="project" value="UniProtKB-KW"/>
</dbReference>
<dbReference type="PROSITE" id="PS51898">
    <property type="entry name" value="TYR_RECOMBINASE"/>
    <property type="match status" value="1"/>
</dbReference>
<dbReference type="EMBL" id="NGOH01000030">
    <property type="protein sequence ID" value="OYS14611.1"/>
    <property type="molecule type" value="Genomic_DNA"/>
</dbReference>
<keyword evidence="2" id="KW-0229">DNA integration</keyword>
<evidence type="ECO:0000313" key="6">
    <source>
        <dbReference type="EMBL" id="OYS14611.1"/>
    </source>
</evidence>
<dbReference type="InterPro" id="IPR050808">
    <property type="entry name" value="Phage_Integrase"/>
</dbReference>
<evidence type="ECO:0000256" key="3">
    <source>
        <dbReference type="ARBA" id="ARBA00023125"/>
    </source>
</evidence>